<dbReference type="PROSITE" id="PS51203">
    <property type="entry name" value="CS"/>
    <property type="match status" value="1"/>
</dbReference>
<dbReference type="InterPro" id="IPR008978">
    <property type="entry name" value="HSP20-like_chaperone"/>
</dbReference>
<organism evidence="5 6">
    <name type="scientific">Botryosphaeria dothidea</name>
    <dbReference type="NCBI Taxonomy" id="55169"/>
    <lineage>
        <taxon>Eukaryota</taxon>
        <taxon>Fungi</taxon>
        <taxon>Dikarya</taxon>
        <taxon>Ascomycota</taxon>
        <taxon>Pezizomycotina</taxon>
        <taxon>Dothideomycetes</taxon>
        <taxon>Dothideomycetes incertae sedis</taxon>
        <taxon>Botryosphaeriales</taxon>
        <taxon>Botryosphaeriaceae</taxon>
        <taxon>Botryosphaeria</taxon>
    </lineage>
</organism>
<feature type="compositionally biased region" description="Polar residues" evidence="2">
    <location>
        <begin position="354"/>
        <end position="368"/>
    </location>
</feature>
<feature type="compositionally biased region" description="Basic and acidic residues" evidence="2">
    <location>
        <begin position="298"/>
        <end position="317"/>
    </location>
</feature>
<reference evidence="5" key="1">
    <citation type="submission" date="2020-04" db="EMBL/GenBank/DDBJ databases">
        <title>Genome Assembly and Annotation of Botryosphaeria dothidea sdau 11-99, a Latent Pathogen of Apple Fruit Ring Rot in China.</title>
        <authorList>
            <person name="Yu C."/>
            <person name="Diao Y."/>
            <person name="Lu Q."/>
            <person name="Zhao J."/>
            <person name="Cui S."/>
            <person name="Peng C."/>
            <person name="He B."/>
            <person name="Liu H."/>
        </authorList>
    </citation>
    <scope>NUCLEOTIDE SEQUENCE [LARGE SCALE GENOMIC DNA]</scope>
    <source>
        <strain evidence="5">Sdau11-99</strain>
    </source>
</reference>
<comment type="caution">
    <text evidence="5">The sequence shown here is derived from an EMBL/GenBank/DDBJ whole genome shotgun (WGS) entry which is preliminary data.</text>
</comment>
<dbReference type="InterPro" id="IPR007052">
    <property type="entry name" value="CS_dom"/>
</dbReference>
<feature type="compositionally biased region" description="Acidic residues" evidence="2">
    <location>
        <begin position="318"/>
        <end position="328"/>
    </location>
</feature>
<dbReference type="AlphaFoldDB" id="A0A8H4INE6"/>
<feature type="domain" description="CS" evidence="4">
    <location>
        <begin position="175"/>
        <end position="266"/>
    </location>
</feature>
<feature type="compositionally biased region" description="Polar residues" evidence="2">
    <location>
        <begin position="284"/>
        <end position="297"/>
    </location>
</feature>
<dbReference type="SUPFAM" id="SSF49764">
    <property type="entry name" value="HSP20-like chaperones"/>
    <property type="match status" value="1"/>
</dbReference>
<feature type="domain" description="SGS" evidence="3">
    <location>
        <begin position="290"/>
        <end position="389"/>
    </location>
</feature>
<evidence type="ECO:0000313" key="5">
    <source>
        <dbReference type="EMBL" id="KAF4304350.1"/>
    </source>
</evidence>
<feature type="compositionally biased region" description="Polar residues" evidence="2">
    <location>
        <begin position="146"/>
        <end position="158"/>
    </location>
</feature>
<evidence type="ECO:0000259" key="3">
    <source>
        <dbReference type="PROSITE" id="PS51048"/>
    </source>
</evidence>
<dbReference type="PANTHER" id="PTHR45862">
    <property type="entry name" value="PROTEIN SGT1 HOMOLOG"/>
    <property type="match status" value="1"/>
</dbReference>
<proteinExistence type="inferred from homology"/>
<dbReference type="CDD" id="cd06466">
    <property type="entry name" value="p23_CS_SGT1_like"/>
    <property type="match status" value="1"/>
</dbReference>
<feature type="region of interest" description="Disordered" evidence="2">
    <location>
        <begin position="281"/>
        <end position="389"/>
    </location>
</feature>
<keyword evidence="6" id="KW-1185">Reference proteome</keyword>
<protein>
    <submittedName>
        <fullName evidence="5">Sgt1 and cs domain containing protein</fullName>
    </submittedName>
</protein>
<evidence type="ECO:0000313" key="6">
    <source>
        <dbReference type="Proteomes" id="UP000572817"/>
    </source>
</evidence>
<dbReference type="Proteomes" id="UP000572817">
    <property type="component" value="Unassembled WGS sequence"/>
</dbReference>
<sequence>MDQAAKAQKSLEAGQYAAAVTDFTEAIARSSTAVAYYIGRSTAYQRSSPPNLDAALKDAEIAVNLATKRAKRELIAEAQQRRAVTLFALGQYANAGYVFGLVKKYNDKEKTLPMWELKVQTKLKTLPEDDDARKVTAVEVPDAEPESTTPAAASTPSKSEQKAPAKPAAPQPTPADKVKQDWYSSGDNVCITILAKGVSKEKVVVEFEERSLSVSFPTANSTTYEFTLDPLFGPIVPDKSTYNVTPHKVEITLKKATPGVKWSALESKDESLLHTAANIAAAKQNPTAPSYPTSSRSGPKDWDKLASELTKPAKDAGGDEFDDDDDGGDPANAFFRKLYKGADPDTRRAMMKSYQESNGTALSTNWSEVSKGKVETSPPEGMEAKKWDA</sequence>
<dbReference type="Pfam" id="PF05002">
    <property type="entry name" value="SGS"/>
    <property type="match status" value="1"/>
</dbReference>
<evidence type="ECO:0000259" key="4">
    <source>
        <dbReference type="PROSITE" id="PS51203"/>
    </source>
</evidence>
<name>A0A8H4INE6_9PEZI</name>
<accession>A0A8H4INE6</accession>
<dbReference type="EMBL" id="WWBZ02000051">
    <property type="protein sequence ID" value="KAF4304350.1"/>
    <property type="molecule type" value="Genomic_DNA"/>
</dbReference>
<comment type="similarity">
    <text evidence="1">Belongs to the SGT1 family.</text>
</comment>
<feature type="region of interest" description="Disordered" evidence="2">
    <location>
        <begin position="138"/>
        <end position="181"/>
    </location>
</feature>
<dbReference type="Pfam" id="PF04969">
    <property type="entry name" value="CS"/>
    <property type="match status" value="1"/>
</dbReference>
<dbReference type="PROSITE" id="PS51048">
    <property type="entry name" value="SGS"/>
    <property type="match status" value="1"/>
</dbReference>
<dbReference type="GO" id="GO:0051087">
    <property type="term" value="F:protein-folding chaperone binding"/>
    <property type="evidence" value="ECO:0007669"/>
    <property type="project" value="InterPro"/>
</dbReference>
<dbReference type="OrthoDB" id="1898560at2759"/>
<dbReference type="Gene3D" id="2.60.40.790">
    <property type="match status" value="1"/>
</dbReference>
<dbReference type="InterPro" id="IPR007699">
    <property type="entry name" value="SGS_dom"/>
</dbReference>
<evidence type="ECO:0000256" key="2">
    <source>
        <dbReference type="SAM" id="MobiDB-lite"/>
    </source>
</evidence>
<dbReference type="SUPFAM" id="SSF48452">
    <property type="entry name" value="TPR-like"/>
    <property type="match status" value="1"/>
</dbReference>
<dbReference type="InterPro" id="IPR011990">
    <property type="entry name" value="TPR-like_helical_dom_sf"/>
</dbReference>
<dbReference type="Gene3D" id="1.25.40.10">
    <property type="entry name" value="Tetratricopeptide repeat domain"/>
    <property type="match status" value="1"/>
</dbReference>
<evidence type="ECO:0000256" key="1">
    <source>
        <dbReference type="ARBA" id="ARBA00008509"/>
    </source>
</evidence>
<gene>
    <name evidence="5" type="ORF">GTA08_BOTSDO08347</name>
</gene>
<dbReference type="InterPro" id="IPR044563">
    <property type="entry name" value="Sgt1-like"/>
</dbReference>